<comment type="catalytic activity">
    <reaction evidence="9">
        <text>(6R)-5,10-methenyltetrahydrofolate + H2O = (6R)-10-formyltetrahydrofolate + H(+)</text>
        <dbReference type="Rhea" id="RHEA:23700"/>
        <dbReference type="ChEBI" id="CHEBI:15377"/>
        <dbReference type="ChEBI" id="CHEBI:15378"/>
        <dbReference type="ChEBI" id="CHEBI:57455"/>
        <dbReference type="ChEBI" id="CHEBI:195366"/>
        <dbReference type="EC" id="3.5.4.9"/>
    </reaction>
</comment>
<keyword evidence="5 9" id="KW-0521">NADP</keyword>
<keyword evidence="2 9" id="KW-0554">One-carbon metabolism</keyword>
<accession>A0A1F5XFP2</accession>
<evidence type="ECO:0000256" key="1">
    <source>
        <dbReference type="ARBA" id="ARBA00004777"/>
    </source>
</evidence>
<comment type="similarity">
    <text evidence="9">Belongs to the tetrahydrofolate dehydrogenase/cyclohydrolase family.</text>
</comment>
<dbReference type="InterPro" id="IPR036291">
    <property type="entry name" value="NAD(P)-bd_dom_sf"/>
</dbReference>
<feature type="domain" description="Tetrahydrofolate dehydrogenase/cyclohydrolase NAD(P)-binding" evidence="11">
    <location>
        <begin position="139"/>
        <end position="274"/>
    </location>
</feature>
<dbReference type="InterPro" id="IPR046346">
    <property type="entry name" value="Aminoacid_DH-like_N_sf"/>
</dbReference>
<dbReference type="InterPro" id="IPR000672">
    <property type="entry name" value="THF_DH/CycHdrlase"/>
</dbReference>
<evidence type="ECO:0000256" key="7">
    <source>
        <dbReference type="ARBA" id="ARBA00023167"/>
    </source>
</evidence>
<evidence type="ECO:0000313" key="13">
    <source>
        <dbReference type="Proteomes" id="UP000177346"/>
    </source>
</evidence>
<dbReference type="Proteomes" id="UP000177346">
    <property type="component" value="Unassembled WGS sequence"/>
</dbReference>
<evidence type="ECO:0000256" key="9">
    <source>
        <dbReference type="HAMAP-Rule" id="MF_01576"/>
    </source>
</evidence>
<keyword evidence="8 9" id="KW-0511">Multifunctional enzyme</keyword>
<evidence type="ECO:0000256" key="5">
    <source>
        <dbReference type="ARBA" id="ARBA00022857"/>
    </source>
</evidence>
<evidence type="ECO:0000313" key="12">
    <source>
        <dbReference type="EMBL" id="OGF86636.1"/>
    </source>
</evidence>
<comment type="caution">
    <text evidence="12">The sequence shown here is derived from an EMBL/GenBank/DDBJ whole genome shotgun (WGS) entry which is preliminary data.</text>
</comment>
<dbReference type="GO" id="GO:0035999">
    <property type="term" value="P:tetrahydrofolate interconversion"/>
    <property type="evidence" value="ECO:0007669"/>
    <property type="project" value="UniProtKB-UniRule"/>
</dbReference>
<dbReference type="GO" id="GO:0004477">
    <property type="term" value="F:methenyltetrahydrofolate cyclohydrolase activity"/>
    <property type="evidence" value="ECO:0007669"/>
    <property type="project" value="UniProtKB-UniRule"/>
</dbReference>
<evidence type="ECO:0000256" key="2">
    <source>
        <dbReference type="ARBA" id="ARBA00022563"/>
    </source>
</evidence>
<comment type="caution">
    <text evidence="9">Lacks conserved residue(s) required for the propagation of feature annotation.</text>
</comment>
<dbReference type="GO" id="GO:0004488">
    <property type="term" value="F:methylenetetrahydrofolate dehydrogenase (NADP+) activity"/>
    <property type="evidence" value="ECO:0007669"/>
    <property type="project" value="UniProtKB-UniRule"/>
</dbReference>
<keyword evidence="6 9" id="KW-0560">Oxidoreductase</keyword>
<keyword evidence="4 9" id="KW-0378">Hydrolase</keyword>
<keyword evidence="3 9" id="KW-0658">Purine biosynthesis</keyword>
<evidence type="ECO:0000256" key="6">
    <source>
        <dbReference type="ARBA" id="ARBA00023002"/>
    </source>
</evidence>
<evidence type="ECO:0000259" key="10">
    <source>
        <dbReference type="Pfam" id="PF00763"/>
    </source>
</evidence>
<comment type="catalytic activity">
    <reaction evidence="9">
        <text>(6R)-5,10-methylene-5,6,7,8-tetrahydrofolate + NADP(+) = (6R)-5,10-methenyltetrahydrofolate + NADPH</text>
        <dbReference type="Rhea" id="RHEA:22812"/>
        <dbReference type="ChEBI" id="CHEBI:15636"/>
        <dbReference type="ChEBI" id="CHEBI:57455"/>
        <dbReference type="ChEBI" id="CHEBI:57783"/>
        <dbReference type="ChEBI" id="CHEBI:58349"/>
        <dbReference type="EC" id="1.5.1.5"/>
    </reaction>
</comment>
<dbReference type="Gene3D" id="3.40.50.720">
    <property type="entry name" value="NAD(P)-binding Rossmann-like Domain"/>
    <property type="match status" value="1"/>
</dbReference>
<comment type="subunit">
    <text evidence="9">Homodimer.</text>
</comment>
<dbReference type="Pfam" id="PF02882">
    <property type="entry name" value="THF_DHG_CYH_C"/>
    <property type="match status" value="1"/>
</dbReference>
<keyword evidence="7 9" id="KW-0486">Methionine biosynthesis</keyword>
<dbReference type="SUPFAM" id="SSF53223">
    <property type="entry name" value="Aminoacid dehydrogenase-like, N-terminal domain"/>
    <property type="match status" value="1"/>
</dbReference>
<dbReference type="SUPFAM" id="SSF51735">
    <property type="entry name" value="NAD(P)-binding Rossmann-fold domains"/>
    <property type="match status" value="1"/>
</dbReference>
<dbReference type="PANTHER" id="PTHR48099:SF5">
    <property type="entry name" value="C-1-TETRAHYDROFOLATE SYNTHASE, CYTOPLASMIC"/>
    <property type="match status" value="1"/>
</dbReference>
<dbReference type="GO" id="GO:0009086">
    <property type="term" value="P:methionine biosynthetic process"/>
    <property type="evidence" value="ECO:0007669"/>
    <property type="project" value="UniProtKB-KW"/>
</dbReference>
<gene>
    <name evidence="9" type="primary">folD</name>
    <name evidence="12" type="ORF">A3B19_01670</name>
</gene>
<dbReference type="InterPro" id="IPR020631">
    <property type="entry name" value="THF_DH/CycHdrlase_NAD-bd_dom"/>
</dbReference>
<dbReference type="HAMAP" id="MF_01576">
    <property type="entry name" value="THF_DHG_CYH"/>
    <property type="match status" value="1"/>
</dbReference>
<keyword evidence="9" id="KW-0028">Amino-acid biosynthesis</keyword>
<dbReference type="AlphaFoldDB" id="A0A1F5XFP2"/>
<dbReference type="GO" id="GO:0005829">
    <property type="term" value="C:cytosol"/>
    <property type="evidence" value="ECO:0007669"/>
    <property type="project" value="TreeGrafter"/>
</dbReference>
<dbReference type="UniPathway" id="UPA00193"/>
<evidence type="ECO:0000256" key="4">
    <source>
        <dbReference type="ARBA" id="ARBA00022801"/>
    </source>
</evidence>
<evidence type="ECO:0000256" key="3">
    <source>
        <dbReference type="ARBA" id="ARBA00022755"/>
    </source>
</evidence>
<dbReference type="GO" id="GO:0006164">
    <property type="term" value="P:purine nucleotide biosynthetic process"/>
    <property type="evidence" value="ECO:0007669"/>
    <property type="project" value="UniProtKB-KW"/>
</dbReference>
<dbReference type="EMBL" id="MFIF01000013">
    <property type="protein sequence ID" value="OGF86636.1"/>
    <property type="molecule type" value="Genomic_DNA"/>
</dbReference>
<feature type="binding site" evidence="9">
    <location>
        <position position="226"/>
    </location>
    <ligand>
        <name>NADP(+)</name>
        <dbReference type="ChEBI" id="CHEBI:58349"/>
    </ligand>
</feature>
<dbReference type="GO" id="GO:0000105">
    <property type="term" value="P:L-histidine biosynthetic process"/>
    <property type="evidence" value="ECO:0007669"/>
    <property type="project" value="UniProtKB-KW"/>
</dbReference>
<dbReference type="EC" id="3.5.4.9" evidence="9"/>
<name>A0A1F5XFP2_9BACT</name>
<dbReference type="Gene3D" id="3.40.50.10860">
    <property type="entry name" value="Leucine Dehydrogenase, chain A, domain 1"/>
    <property type="match status" value="1"/>
</dbReference>
<comment type="pathway">
    <text evidence="1 9">One-carbon metabolism; tetrahydrofolate interconversion.</text>
</comment>
<sequence length="276" mass="29738">MIVLDGKSLAGKIQSRIADTVRGFGRAPRLAIVIVGENKISQKYVSLKETFARDVGIETRRYKFPATISTNQLRAHMKDIVHEVHNDGVIVQLSLPREIDTQSILNAIVPEKDVDLLSARAAGNYQVGKSKIRPPVVGAIEELFREYGISISGKKTALIGYGRLVGQPLSIWLARFGAKLSIIGAEEYFDAELLKHADIVISGAGKPKLVTGELIQEGAVVVDVGVSDVGGALVGDVDVDSIKEKASYATPEKGGVGPMTIAILFENLVKLLEARR</sequence>
<dbReference type="EC" id="1.5.1.5" evidence="9"/>
<dbReference type="PRINTS" id="PR00085">
    <property type="entry name" value="THFDHDRGNASE"/>
</dbReference>
<dbReference type="Pfam" id="PF00763">
    <property type="entry name" value="THF_DHG_CYH"/>
    <property type="match status" value="1"/>
</dbReference>
<organism evidence="12 13">
    <name type="scientific">Candidatus Giovannonibacteria bacterium RIFCSPLOWO2_01_FULL_46_32</name>
    <dbReference type="NCBI Taxonomy" id="1798353"/>
    <lineage>
        <taxon>Bacteria</taxon>
        <taxon>Candidatus Giovannoniibacteriota</taxon>
    </lineage>
</organism>
<dbReference type="PANTHER" id="PTHR48099">
    <property type="entry name" value="C-1-TETRAHYDROFOLATE SYNTHASE, CYTOPLASMIC-RELATED"/>
    <property type="match status" value="1"/>
</dbReference>
<proteinExistence type="inferred from homology"/>
<protein>
    <recommendedName>
        <fullName evidence="9">Bifunctional protein FolD</fullName>
    </recommendedName>
    <domain>
        <recommendedName>
            <fullName evidence="9">Methylenetetrahydrofolate dehydrogenase</fullName>
            <ecNumber evidence="9">1.5.1.5</ecNumber>
        </recommendedName>
    </domain>
    <domain>
        <recommendedName>
            <fullName evidence="9">Methenyltetrahydrofolate cyclohydrolase</fullName>
            <ecNumber evidence="9">3.5.4.9</ecNumber>
        </recommendedName>
    </domain>
</protein>
<evidence type="ECO:0000259" key="11">
    <source>
        <dbReference type="Pfam" id="PF02882"/>
    </source>
</evidence>
<feature type="domain" description="Tetrahydrofolate dehydrogenase/cyclohydrolase catalytic" evidence="10">
    <location>
        <begin position="4"/>
        <end position="115"/>
    </location>
</feature>
<reference evidence="12 13" key="1">
    <citation type="journal article" date="2016" name="Nat. Commun.">
        <title>Thousands of microbial genomes shed light on interconnected biogeochemical processes in an aquifer system.</title>
        <authorList>
            <person name="Anantharaman K."/>
            <person name="Brown C.T."/>
            <person name="Hug L.A."/>
            <person name="Sharon I."/>
            <person name="Castelle C.J."/>
            <person name="Probst A.J."/>
            <person name="Thomas B.C."/>
            <person name="Singh A."/>
            <person name="Wilkins M.J."/>
            <person name="Karaoz U."/>
            <person name="Brodie E.L."/>
            <person name="Williams K.H."/>
            <person name="Hubbard S.S."/>
            <person name="Banfield J.F."/>
        </authorList>
    </citation>
    <scope>NUCLEOTIDE SEQUENCE [LARGE SCALE GENOMIC DNA]</scope>
</reference>
<dbReference type="InterPro" id="IPR020630">
    <property type="entry name" value="THF_DH/CycHdrlase_cat_dom"/>
</dbReference>
<evidence type="ECO:0000256" key="8">
    <source>
        <dbReference type="ARBA" id="ARBA00023268"/>
    </source>
</evidence>
<keyword evidence="9" id="KW-0368">Histidine biosynthesis</keyword>
<comment type="function">
    <text evidence="9">Catalyzes the oxidation of 5,10-methylenetetrahydrofolate to 5,10-methenyltetrahydrofolate and then the hydrolysis of 5,10-methenyltetrahydrofolate to 10-formyltetrahydrofolate.</text>
</comment>
<feature type="binding site" evidence="9">
    <location>
        <begin position="160"/>
        <end position="162"/>
    </location>
    <ligand>
        <name>NADP(+)</name>
        <dbReference type="ChEBI" id="CHEBI:58349"/>
    </ligand>
</feature>